<feature type="transmembrane region" description="Helical" evidence="9">
    <location>
        <begin position="376"/>
        <end position="394"/>
    </location>
</feature>
<feature type="transmembrane region" description="Helical" evidence="9">
    <location>
        <begin position="12"/>
        <end position="30"/>
    </location>
</feature>
<dbReference type="Proteomes" id="UP000245217">
    <property type="component" value="Unassembled WGS sequence"/>
</dbReference>
<keyword evidence="8 9" id="KW-0472">Membrane</keyword>
<dbReference type="PANTHER" id="PTHR30588">
    <property type="entry name" value="BRANCHED-CHAIN AMINO ACID TRANSPORT SYSTEM 2 CARRIER PROTEIN"/>
    <property type="match status" value="1"/>
</dbReference>
<dbReference type="NCBIfam" id="TIGR00796">
    <property type="entry name" value="livcs"/>
    <property type="match status" value="1"/>
</dbReference>
<gene>
    <name evidence="10" type="primary">brnQ</name>
    <name evidence="10" type="ORF">DC078_10270</name>
</gene>
<dbReference type="InterPro" id="IPR004685">
    <property type="entry name" value="Brnchd-chn_aa_trnsp_Livcs"/>
</dbReference>
<accession>A0ABX5KX11</accession>
<comment type="subcellular location">
    <subcellularLocation>
        <location evidence="9">Cell inner membrane</location>
        <topology evidence="9">Multi-pass membrane protein</topology>
    </subcellularLocation>
    <subcellularLocation>
        <location evidence="1">Cell membrane</location>
        <topology evidence="1">Multi-pass membrane protein</topology>
    </subcellularLocation>
</comment>
<sequence>MKNNKLSLASYITVGSMLFGLFFGAGNLIFPVHMGQEAGASTLMATIGFILTGVGLPFLGVVAIGFSKSNGLYDLASRITPAYGLFFTMVLYLTIGPFFALPRTATVSFEIGLTPFLSENQYTIALLIFTILFFLLAWILSLNPSNIMMWIGKVLNPLFLIFLAFLIISAFIGPMGEIEPLAVQPSYQQSPFFKGFTEGYNTMDVLASLAFGIIVVNAIKSFGVTNTTDIAKDTFKSGIISLILMSVIYGCLAYIGAMSLNAYPLSANGGIALAQIATYYFGAYGSTLLAIIITVACLKTAIGLICACAEMFNQLFPKIAYRTFVHLFSLISMLIANVGLTAIISISIPVLMFLYPLAITLVFLAFASPLFHHKKIVYQVTIGFTFVIAVVEGLKASSEIISQNSIVLSITSFFDHLLPLSDVNMGWILPALAGFVIGWGIMLLQSNRTKQKTSLSSVTDKQ</sequence>
<dbReference type="PANTHER" id="PTHR30588:SF0">
    <property type="entry name" value="BRANCHED-CHAIN AMINO ACID PERMEASE BRNQ"/>
    <property type="match status" value="1"/>
</dbReference>
<protein>
    <recommendedName>
        <fullName evidence="9">Branched-chain amino acid transport system carrier protein</fullName>
    </recommendedName>
</protein>
<evidence type="ECO:0000256" key="4">
    <source>
        <dbReference type="ARBA" id="ARBA00022475"/>
    </source>
</evidence>
<reference evidence="11" key="1">
    <citation type="submission" date="2018-05" db="EMBL/GenBank/DDBJ databases">
        <title>Ignatzschineria dubaiensis sp. nov., isolated from necrotic foot tissues of dromedaries (Camelus dromedarius) and associated maggots in Dubai, United Arab Emirates.</title>
        <authorList>
            <person name="Tsang C.C."/>
            <person name="Tang J.Y.M."/>
            <person name="Fong J.Y.H."/>
            <person name="Kinne J."/>
            <person name="Lee H.H."/>
            <person name="Joseph M."/>
            <person name="Jose S."/>
            <person name="Schuster R.K."/>
            <person name="Tang Y."/>
            <person name="Sivakumar S."/>
            <person name="Chen J.H.K."/>
            <person name="Teng J.L.L."/>
            <person name="Lau S.K.P."/>
            <person name="Wernery U."/>
            <person name="Woo P.C.Y."/>
        </authorList>
    </citation>
    <scope>NUCLEOTIDE SEQUENCE [LARGE SCALE GENOMIC DNA]</scope>
    <source>
        <strain evidence="11">UAE-HKU58</strain>
    </source>
</reference>
<keyword evidence="5 9" id="KW-0812">Transmembrane</keyword>
<evidence type="ECO:0000256" key="2">
    <source>
        <dbReference type="ARBA" id="ARBA00008540"/>
    </source>
</evidence>
<dbReference type="EMBL" id="QEWV01000020">
    <property type="protein sequence ID" value="PWD89048.1"/>
    <property type="molecule type" value="Genomic_DNA"/>
</dbReference>
<feature type="transmembrane region" description="Helical" evidence="9">
    <location>
        <begin position="283"/>
        <end position="312"/>
    </location>
</feature>
<keyword evidence="6 9" id="KW-0029">Amino-acid transport</keyword>
<feature type="transmembrane region" description="Helical" evidence="9">
    <location>
        <begin position="42"/>
        <end position="67"/>
    </location>
</feature>
<dbReference type="Pfam" id="PF05525">
    <property type="entry name" value="Branch_AA_trans"/>
    <property type="match status" value="1"/>
</dbReference>
<feature type="transmembrane region" description="Helical" evidence="9">
    <location>
        <begin position="121"/>
        <end position="142"/>
    </location>
</feature>
<organism evidence="10 11">
    <name type="scientific">Ignatzschineria cameli</name>
    <dbReference type="NCBI Taxonomy" id="2182793"/>
    <lineage>
        <taxon>Bacteria</taxon>
        <taxon>Pseudomonadati</taxon>
        <taxon>Pseudomonadota</taxon>
        <taxon>Gammaproteobacteria</taxon>
        <taxon>Cardiobacteriales</taxon>
        <taxon>Ignatzschineriaceae</taxon>
        <taxon>Ignatzschineria</taxon>
    </lineage>
</organism>
<evidence type="ECO:0000256" key="3">
    <source>
        <dbReference type="ARBA" id="ARBA00022448"/>
    </source>
</evidence>
<comment type="function">
    <text evidence="9">Component of the transport system for branched-chain amino acids.</text>
</comment>
<comment type="similarity">
    <text evidence="2 9">Belongs to the branched chain amino acid transporter family.</text>
</comment>
<feature type="transmembrane region" description="Helical" evidence="9">
    <location>
        <begin position="200"/>
        <end position="219"/>
    </location>
</feature>
<keyword evidence="11" id="KW-1185">Reference proteome</keyword>
<evidence type="ECO:0000256" key="8">
    <source>
        <dbReference type="ARBA" id="ARBA00023136"/>
    </source>
</evidence>
<comment type="caution">
    <text evidence="10">The sequence shown here is derived from an EMBL/GenBank/DDBJ whole genome shotgun (WGS) entry which is preliminary data.</text>
</comment>
<evidence type="ECO:0000256" key="9">
    <source>
        <dbReference type="RuleBase" id="RU362122"/>
    </source>
</evidence>
<evidence type="ECO:0000256" key="6">
    <source>
        <dbReference type="ARBA" id="ARBA00022970"/>
    </source>
</evidence>
<keyword evidence="7 9" id="KW-1133">Transmembrane helix</keyword>
<evidence type="ECO:0000256" key="1">
    <source>
        <dbReference type="ARBA" id="ARBA00004651"/>
    </source>
</evidence>
<evidence type="ECO:0000256" key="7">
    <source>
        <dbReference type="ARBA" id="ARBA00022989"/>
    </source>
</evidence>
<name>A0ABX5KX11_9GAMM</name>
<feature type="transmembrane region" description="Helical" evidence="9">
    <location>
        <begin position="352"/>
        <end position="371"/>
    </location>
</feature>
<dbReference type="RefSeq" id="WP_109202435.1">
    <property type="nucleotide sequence ID" value="NZ_QEWS01000020.1"/>
</dbReference>
<feature type="transmembrane region" description="Helical" evidence="9">
    <location>
        <begin position="154"/>
        <end position="172"/>
    </location>
</feature>
<feature type="transmembrane region" description="Helical" evidence="9">
    <location>
        <begin position="425"/>
        <end position="444"/>
    </location>
</feature>
<evidence type="ECO:0000313" key="11">
    <source>
        <dbReference type="Proteomes" id="UP000245217"/>
    </source>
</evidence>
<dbReference type="Gene3D" id="1.20.1740.10">
    <property type="entry name" value="Amino acid/polyamine transporter I"/>
    <property type="match status" value="1"/>
</dbReference>
<evidence type="ECO:0000256" key="5">
    <source>
        <dbReference type="ARBA" id="ARBA00022692"/>
    </source>
</evidence>
<feature type="transmembrane region" description="Helical" evidence="9">
    <location>
        <begin position="79"/>
        <end position="101"/>
    </location>
</feature>
<feature type="transmembrane region" description="Helical" evidence="9">
    <location>
        <begin position="239"/>
        <end position="263"/>
    </location>
</feature>
<keyword evidence="3 9" id="KW-0813">Transport</keyword>
<feature type="transmembrane region" description="Helical" evidence="9">
    <location>
        <begin position="324"/>
        <end position="346"/>
    </location>
</feature>
<proteinExistence type="inferred from homology"/>
<evidence type="ECO:0000313" key="10">
    <source>
        <dbReference type="EMBL" id="PWD89048.1"/>
    </source>
</evidence>
<keyword evidence="4" id="KW-1003">Cell membrane</keyword>